<protein>
    <submittedName>
        <fullName evidence="1">N-acetyltransferase GCN5</fullName>
    </submittedName>
</protein>
<proteinExistence type="predicted"/>
<dbReference type="Proteomes" id="UP000603865">
    <property type="component" value="Unassembled WGS sequence"/>
</dbReference>
<dbReference type="EMBL" id="BMQL01000036">
    <property type="protein sequence ID" value="GGR25604.1"/>
    <property type="molecule type" value="Genomic_DNA"/>
</dbReference>
<keyword evidence="2" id="KW-1185">Reference proteome</keyword>
<gene>
    <name evidence="1" type="ORF">GCM10008957_41530</name>
</gene>
<dbReference type="Gene3D" id="3.40.630.30">
    <property type="match status" value="1"/>
</dbReference>
<sequence>MNDVSALTPHASSQNGRFVVVNSQAWMADGLTEVQRACFPDLSEAELMGPEHFRQHLQVFPEGQFAVWDNEQRRVAASSTDLRIDVDFAHYAHPYMEEVGNNTLSTHQPGGAWLYGADIGVHPEYRAQGLSTLLYGARQQLVRRLGLRGHVAGAMPKGYCQHADAMPIEEYVYRVGLNELKDPVLSVQLRRGYRVWGIIPDYLDDASCCNYGVFIIWRNPELGWPERARV</sequence>
<evidence type="ECO:0000313" key="1">
    <source>
        <dbReference type="EMBL" id="GGR25604.1"/>
    </source>
</evidence>
<name>A0A918CHN3_9DEIO</name>
<dbReference type="RefSeq" id="WP_189092421.1">
    <property type="nucleotide sequence ID" value="NZ_BMQL01000036.1"/>
</dbReference>
<dbReference type="AlphaFoldDB" id="A0A918CHN3"/>
<evidence type="ECO:0000313" key="2">
    <source>
        <dbReference type="Proteomes" id="UP000603865"/>
    </source>
</evidence>
<reference evidence="1" key="1">
    <citation type="journal article" date="2014" name="Int. J. Syst. Evol. Microbiol.">
        <title>Complete genome sequence of Corynebacterium casei LMG S-19264T (=DSM 44701T), isolated from a smear-ripened cheese.</title>
        <authorList>
            <consortium name="US DOE Joint Genome Institute (JGI-PGF)"/>
            <person name="Walter F."/>
            <person name="Albersmeier A."/>
            <person name="Kalinowski J."/>
            <person name="Ruckert C."/>
        </authorList>
    </citation>
    <scope>NUCLEOTIDE SEQUENCE</scope>
    <source>
        <strain evidence="1">JCM 31311</strain>
    </source>
</reference>
<dbReference type="InterPro" id="IPR016181">
    <property type="entry name" value="Acyl_CoA_acyltransferase"/>
</dbReference>
<reference evidence="1" key="2">
    <citation type="submission" date="2020-09" db="EMBL/GenBank/DDBJ databases">
        <authorList>
            <person name="Sun Q."/>
            <person name="Ohkuma M."/>
        </authorList>
    </citation>
    <scope>NUCLEOTIDE SEQUENCE</scope>
    <source>
        <strain evidence="1">JCM 31311</strain>
    </source>
</reference>
<comment type="caution">
    <text evidence="1">The sequence shown here is derived from an EMBL/GenBank/DDBJ whole genome shotgun (WGS) entry which is preliminary data.</text>
</comment>
<dbReference type="SUPFAM" id="SSF55729">
    <property type="entry name" value="Acyl-CoA N-acyltransferases (Nat)"/>
    <property type="match status" value="1"/>
</dbReference>
<organism evidence="1 2">
    <name type="scientific">Deinococcus ruber</name>
    <dbReference type="NCBI Taxonomy" id="1848197"/>
    <lineage>
        <taxon>Bacteria</taxon>
        <taxon>Thermotogati</taxon>
        <taxon>Deinococcota</taxon>
        <taxon>Deinococci</taxon>
        <taxon>Deinococcales</taxon>
        <taxon>Deinococcaceae</taxon>
        <taxon>Deinococcus</taxon>
    </lineage>
</organism>
<accession>A0A918CHN3</accession>